<name>A0A7W3LZ22_ACTNM</name>
<accession>A0A7W3LZ22</accession>
<feature type="region of interest" description="Disordered" evidence="1">
    <location>
        <begin position="328"/>
        <end position="347"/>
    </location>
</feature>
<protein>
    <recommendedName>
        <fullName evidence="6">DUF916 domain-containing protein</fullName>
    </recommendedName>
</protein>
<evidence type="ECO:0008006" key="6">
    <source>
        <dbReference type="Google" id="ProtNLM"/>
    </source>
</evidence>
<dbReference type="AlphaFoldDB" id="A0A7W3LZ22"/>
<organism evidence="4 5">
    <name type="scientific">Actinomadura namibiensis</name>
    <dbReference type="NCBI Taxonomy" id="182080"/>
    <lineage>
        <taxon>Bacteria</taxon>
        <taxon>Bacillati</taxon>
        <taxon>Actinomycetota</taxon>
        <taxon>Actinomycetes</taxon>
        <taxon>Streptosporangiales</taxon>
        <taxon>Thermomonosporaceae</taxon>
        <taxon>Actinomadura</taxon>
    </lineage>
</organism>
<evidence type="ECO:0000313" key="5">
    <source>
        <dbReference type="Proteomes" id="UP000572680"/>
    </source>
</evidence>
<dbReference type="Proteomes" id="UP000572680">
    <property type="component" value="Unassembled WGS sequence"/>
</dbReference>
<keyword evidence="2" id="KW-1133">Transmembrane helix</keyword>
<feature type="transmembrane region" description="Helical" evidence="2">
    <location>
        <begin position="293"/>
        <end position="313"/>
    </location>
</feature>
<feature type="compositionally biased region" description="Basic and acidic residues" evidence="1">
    <location>
        <begin position="337"/>
        <end position="347"/>
    </location>
</feature>
<keyword evidence="5" id="KW-1185">Reference proteome</keyword>
<feature type="region of interest" description="Disordered" evidence="1">
    <location>
        <begin position="25"/>
        <end position="52"/>
    </location>
</feature>
<keyword evidence="2" id="KW-0472">Membrane</keyword>
<feature type="signal peptide" evidence="3">
    <location>
        <begin position="1"/>
        <end position="23"/>
    </location>
</feature>
<comment type="caution">
    <text evidence="4">The sequence shown here is derived from an EMBL/GenBank/DDBJ whole genome shotgun (WGS) entry which is preliminary data.</text>
</comment>
<evidence type="ECO:0000256" key="1">
    <source>
        <dbReference type="SAM" id="MobiDB-lite"/>
    </source>
</evidence>
<evidence type="ECO:0000256" key="3">
    <source>
        <dbReference type="SAM" id="SignalP"/>
    </source>
</evidence>
<evidence type="ECO:0000256" key="2">
    <source>
        <dbReference type="SAM" id="Phobius"/>
    </source>
</evidence>
<reference evidence="4 5" key="1">
    <citation type="submission" date="2020-08" db="EMBL/GenBank/DDBJ databases">
        <title>Genomic Encyclopedia of Type Strains, Phase IV (KMG-IV): sequencing the most valuable type-strain genomes for metagenomic binning, comparative biology and taxonomic classification.</title>
        <authorList>
            <person name="Goeker M."/>
        </authorList>
    </citation>
    <scope>NUCLEOTIDE SEQUENCE [LARGE SCALE GENOMIC DNA]</scope>
    <source>
        <strain evidence="4 5">DSM 44197</strain>
    </source>
</reference>
<sequence length="347" mass="36601">MSFPVRAAVVAAACALPPVPAHAAPGPPPATGNGAWSVGPANRSGAPAARPHFAFQAPPGATVRDSVRVANLTDRPLTFRLYGADAYNTPRDAGFALRAENEPRRGVGAWTRLDAAALVLPPRTAREIPFRISVPGNATPGEHIGGIVALHTAVEAVQRTGGARIGLRRAVAARVYLRVPGPAAPGVRADALTVTRREPLVPVLNESRGALRYTVVNTGNLRITPTARVRATGLFGRTVAEWSARRLPEILPGQSTVVDLPWNGPPPLDAVTVRVELTAADGVTAHARTGFVAVPWAALLVLAATVLLTWSALPRAIRRWRRRAGLLPETPPAAPDRYTDPSYEGRG</sequence>
<evidence type="ECO:0000313" key="4">
    <source>
        <dbReference type="EMBL" id="MBA8956867.1"/>
    </source>
</evidence>
<feature type="chain" id="PRO_5030969430" description="DUF916 domain-containing protein" evidence="3">
    <location>
        <begin position="24"/>
        <end position="347"/>
    </location>
</feature>
<dbReference type="EMBL" id="JACJIA010000018">
    <property type="protein sequence ID" value="MBA8956867.1"/>
    <property type="molecule type" value="Genomic_DNA"/>
</dbReference>
<gene>
    <name evidence="4" type="ORF">HNR61_008557</name>
</gene>
<proteinExistence type="predicted"/>
<dbReference type="RefSeq" id="WP_182848741.1">
    <property type="nucleotide sequence ID" value="NZ_JACJIA010000018.1"/>
</dbReference>
<keyword evidence="3" id="KW-0732">Signal</keyword>
<keyword evidence="2" id="KW-0812">Transmembrane</keyword>